<dbReference type="PANTHER" id="PTHR46116">
    <property type="entry name" value="(E3-INDEPENDENT) E2 UBIQUITIN-CONJUGATING ENZYME"/>
    <property type="match status" value="1"/>
</dbReference>
<dbReference type="CDD" id="cd23810">
    <property type="entry name" value="UBCc_BIRC6"/>
    <property type="match status" value="1"/>
</dbReference>
<dbReference type="GO" id="GO:0016567">
    <property type="term" value="P:protein ubiquitination"/>
    <property type="evidence" value="ECO:0007669"/>
    <property type="project" value="InterPro"/>
</dbReference>
<dbReference type="GO" id="GO:0004842">
    <property type="term" value="F:ubiquitin-protein transferase activity"/>
    <property type="evidence" value="ECO:0007669"/>
    <property type="project" value="InterPro"/>
</dbReference>
<feature type="region of interest" description="Disordered" evidence="3">
    <location>
        <begin position="86"/>
        <end position="110"/>
    </location>
</feature>
<feature type="compositionally biased region" description="Basic and acidic residues" evidence="3">
    <location>
        <begin position="1667"/>
        <end position="1689"/>
    </location>
</feature>
<feature type="region of interest" description="Disordered" evidence="3">
    <location>
        <begin position="608"/>
        <end position="629"/>
    </location>
</feature>
<reference evidence="7" key="1">
    <citation type="submission" date="2021-01" db="EMBL/GenBank/DDBJ databases">
        <authorList>
            <person name="Corre E."/>
            <person name="Pelletier E."/>
            <person name="Niang G."/>
            <person name="Scheremetjew M."/>
            <person name="Finn R."/>
            <person name="Kale V."/>
            <person name="Holt S."/>
            <person name="Cochrane G."/>
            <person name="Meng A."/>
            <person name="Brown T."/>
            <person name="Cohen L."/>
        </authorList>
    </citation>
    <scope>NUCLEOTIDE SEQUENCE</scope>
    <source>
        <strain evidence="7">NY070348D</strain>
    </source>
</reference>
<evidence type="ECO:0000256" key="1">
    <source>
        <dbReference type="ARBA" id="ARBA00022679"/>
    </source>
</evidence>
<dbReference type="PROSITE" id="PS50127">
    <property type="entry name" value="UBC_2"/>
    <property type="match status" value="1"/>
</dbReference>
<dbReference type="SMART" id="SM00212">
    <property type="entry name" value="UBCc"/>
    <property type="match status" value="1"/>
</dbReference>
<feature type="compositionally biased region" description="Low complexity" evidence="3">
    <location>
        <begin position="1586"/>
        <end position="1597"/>
    </location>
</feature>
<dbReference type="SUPFAM" id="SSF54495">
    <property type="entry name" value="UBC-like"/>
    <property type="match status" value="1"/>
</dbReference>
<organism evidence="7">
    <name type="scientific">Mucochytrium quahogii</name>
    <dbReference type="NCBI Taxonomy" id="96639"/>
    <lineage>
        <taxon>Eukaryota</taxon>
        <taxon>Sar</taxon>
        <taxon>Stramenopiles</taxon>
        <taxon>Bigyra</taxon>
        <taxon>Labyrinthulomycetes</taxon>
        <taxon>Thraustochytrida</taxon>
        <taxon>Thraustochytriidae</taxon>
        <taxon>Mucochytrium</taxon>
    </lineage>
</organism>
<feature type="region of interest" description="Disordered" evidence="3">
    <location>
        <begin position="2001"/>
        <end position="2025"/>
    </location>
</feature>
<feature type="compositionally biased region" description="Acidic residues" evidence="3">
    <location>
        <begin position="1565"/>
        <end position="1581"/>
    </location>
</feature>
<dbReference type="InterPro" id="IPR003877">
    <property type="entry name" value="SPRY_dom"/>
</dbReference>
<feature type="region of interest" description="Disordered" evidence="3">
    <location>
        <begin position="1667"/>
        <end position="1698"/>
    </location>
</feature>
<evidence type="ECO:0008006" key="8">
    <source>
        <dbReference type="Google" id="ProtNLM"/>
    </source>
</evidence>
<proteinExistence type="predicted"/>
<accession>A0A7S2R918</accession>
<evidence type="ECO:0000259" key="4">
    <source>
        <dbReference type="PROSITE" id="PS50127"/>
    </source>
</evidence>
<evidence type="ECO:0000259" key="5">
    <source>
        <dbReference type="PROSITE" id="PS50188"/>
    </source>
</evidence>
<dbReference type="InterPro" id="IPR000608">
    <property type="entry name" value="UBC"/>
</dbReference>
<dbReference type="Gene3D" id="2.30.30.40">
    <property type="entry name" value="SH3 Domains"/>
    <property type="match status" value="1"/>
</dbReference>
<keyword evidence="2" id="KW-0833">Ubl conjugation pathway</keyword>
<feature type="compositionally biased region" description="Low complexity" evidence="3">
    <location>
        <begin position="1119"/>
        <end position="1136"/>
    </location>
</feature>
<dbReference type="InterPro" id="IPR010606">
    <property type="entry name" value="Mib_Herc2"/>
</dbReference>
<feature type="region of interest" description="Disordered" evidence="3">
    <location>
        <begin position="1119"/>
        <end position="1141"/>
    </location>
</feature>
<feature type="region of interest" description="Disordered" evidence="3">
    <location>
        <begin position="704"/>
        <end position="742"/>
    </location>
</feature>
<dbReference type="SUPFAM" id="SSF159034">
    <property type="entry name" value="Mib/herc2 domain-like"/>
    <property type="match status" value="1"/>
</dbReference>
<feature type="domain" description="MIB/HERC2" evidence="6">
    <location>
        <begin position="98"/>
        <end position="179"/>
    </location>
</feature>
<feature type="compositionally biased region" description="Basic and acidic residues" evidence="3">
    <location>
        <begin position="704"/>
        <end position="713"/>
    </location>
</feature>
<dbReference type="PROSITE" id="PS51416">
    <property type="entry name" value="MIB_HERC2"/>
    <property type="match status" value="1"/>
</dbReference>
<evidence type="ECO:0000256" key="3">
    <source>
        <dbReference type="SAM" id="MobiDB-lite"/>
    </source>
</evidence>
<feature type="compositionally biased region" description="Acidic residues" evidence="3">
    <location>
        <begin position="2008"/>
        <end position="2022"/>
    </location>
</feature>
<dbReference type="InterPro" id="IPR013320">
    <property type="entry name" value="ConA-like_dom_sf"/>
</dbReference>
<sequence length="2123" mass="230819">MQQHCTPRALATRDTSKSVLPSRVSIETGNSLSRMSSSGTTTHFTSKTQAERTLAGSEITLSAPVSCRYVRVIVFPPPETEFAASLGVSGGKSSASASTSATSDRPSPGDFVIRGPDWVWGMQDGGLGTKGKFMGFTSWAGIAGKGVRVRWPDGRVNAYRWGYVENGSMKFDLTITPKKEANKSRVVLLNKACIHAVTLQPKQMTLSPGGTNQRSMALFLELCATACGNFSSVQRALAHSASAASLAASLVDYLPSPHTSPYARGIVVLLARHNPPLSFNLLEQMLGPIHSLTPAHAALSAELCTMYDEGTEDRLCALWNFVCTCVEKGEQSPLVLPFLYALAISIEQYTLSDAVLVDGKGGLSFTSTAETSPQVLVNMLFDLTRRSTESSPAEEASLTLLCTLARASSTVRTSTFKNLQGLVDDVIQVTDGAMELLTTGLDQAEFVSDELSESGSVASAVDFGETASGSGVSSKRTNAQANALSALKIFGIVSSCHPELIQLSTSLVERLAQVILPVMDAVHVAETVGIEKMILSLSHSAIGGGAAVAEDVGTPKAGPTSGQLLHMMMISRGITPPLTPSGSSKHHGGADFDSYIAMGMTSRNEATTLAAKSETPPTTPGGSLLGKRRGFSSRISADGGFGLQKRTCENLRSLVLSMLTAVGDSAHSTTQKTWLGESGFLEGLITKLSEFDQSRVQAQARHKALEEELDQKRHANSIKHKYARKKSGSTERPKTPKRATGVDNLNIQTLVSGLAIGSSGTTSGDYESKESVALAAASSAAMARVFESWSKVHDAALGLARTALNLHPANQKRIARLLVSKMAMPNMVDSFVVKLLSELAISTACVSVSVWRPNDVIEELVNGTLLRGISKQALLNTETEQVMFHLNEKSCGSTITISEDGLSGTQTSFEKWGMVRADKELPQTGISTWDVSVDLSPKGHIFVGVATKNSNLNSYLGNDKYGWGYIGNRGAWHNKHKVKTYGKDFRTGYVVTVTMDMDEGVLSFAVNGEDLGPAFDDGLKGKQLYPAFALYQKGDRFTITRCSLASSVPSSSSTSSGITGMPNAHLSFGGSLTSRLRFHRPGPMFTVLGSTTPTEALEFGGILQPKCDDIKSEQVEAYTSSSSMLSPHSTTSTSTHDTWDDNKPVEDELEFLDKEWATFNPSNKIEAVNTLGLTPLADLVEETEIVDIISVPRSRLGQSTPRVELLSKPRLTVLETNETSPVILEIADLGGLDRLVNLARVTVMPGPKPTTPSTRLRIISVRTARGTFERSANEWLAWLDSVEANFKLAGYPRCFVNDKDCVGLLFGLLDVDLSLWSEEARDRIEPSARALGDPEGALIVSLTRLFALSESPADCRKNAAFRGILDRVLLRLGKVQSEEPRRPERTKHFVDDFTTDSVAPAQVAETEEVKTPDDKKTDDNATKGEGNKQLWAPGYGHGSADISLSDRKRETKQKEKLERTLVAIECLTAFLDMSPECIEKIGDDVWNEIWDVLDSSCLLRVFMSFFFGNTIKVVLDNAKLYATMLRLVYAIASYSQLASLLVPVDGVYRSVEQLMQELEDLFEDMSDDDGDEGLEEDEDEDGANKGAETGQEETGVTQGGMVAKLTGILGDNTKACAAAETASESLLVSKRMDLGGKDVYSLSLKELIAATTKLVKAQAAGHRAQLKEKMARDAAESDRQDAEKQGGDAKDDEPSDSKMKLTSEIHTFYENAMRGELFANRDMGDEEGRYSHHYRTQIEDDIKGKVSQTRMRRLNRELKALRKSLPLHYNSTIAVRVDTKRPSVAQCVIFAPDCTPYDSGCFMFDIYFPPEYPSEPPKINLMTTGNGTVRFNPNLYNNGKVCLSLLGTWRGGATGSENWTKNSSLWQVLVSIQSAILGSEYPYFNEPGVESQWGTDQGDLQKRIHSNGGFERLRIATIQYAMVGQLRSPPAGFENVIQEHFRLKRRHILDFCDRWLKEAKDSDTKGHFKSISKQVADLRIELAKLGPSDIDKLYDARDALEEEKGNEETSEDVEEDTEETAEENIVSDVSATPAVKDVKMEIEEGGGEEEGATGAPMYVDKTKQCLASLKEICPNAPIGLLLHALETTKSEDGEMNVAAAYTWVDTDGEQYLNEHMELYKVEV</sequence>
<dbReference type="CDD" id="cd11709">
    <property type="entry name" value="SPRY"/>
    <property type="match status" value="1"/>
</dbReference>
<dbReference type="EMBL" id="HBHK01001590">
    <property type="protein sequence ID" value="CAD9664271.1"/>
    <property type="molecule type" value="Transcribed_RNA"/>
</dbReference>
<dbReference type="PANTHER" id="PTHR46116:SF39">
    <property type="entry name" value="BACULOVIRAL IAP REPEAT-CONTAINING PROTEIN 6"/>
    <property type="match status" value="1"/>
</dbReference>
<dbReference type="PROSITE" id="PS50188">
    <property type="entry name" value="B302_SPRY"/>
    <property type="match status" value="1"/>
</dbReference>
<evidence type="ECO:0000313" key="7">
    <source>
        <dbReference type="EMBL" id="CAD9664271.1"/>
    </source>
</evidence>
<keyword evidence="1" id="KW-0808">Transferase</keyword>
<feature type="region of interest" description="Disordered" evidence="3">
    <location>
        <begin position="26"/>
        <end position="47"/>
    </location>
</feature>
<feature type="region of interest" description="Disordered" evidence="3">
    <location>
        <begin position="1565"/>
        <end position="1597"/>
    </location>
</feature>
<feature type="compositionally biased region" description="Basic and acidic residues" evidence="3">
    <location>
        <begin position="1407"/>
        <end position="1426"/>
    </location>
</feature>
<dbReference type="Pfam" id="PF06701">
    <property type="entry name" value="MIB_HERC2"/>
    <property type="match status" value="1"/>
</dbReference>
<dbReference type="InterPro" id="IPR001870">
    <property type="entry name" value="B30.2/SPRY"/>
</dbReference>
<feature type="region of interest" description="Disordered" evidence="3">
    <location>
        <begin position="1"/>
        <end position="20"/>
    </location>
</feature>
<dbReference type="GO" id="GO:0046872">
    <property type="term" value="F:metal ion binding"/>
    <property type="evidence" value="ECO:0007669"/>
    <property type="project" value="InterPro"/>
</dbReference>
<dbReference type="Pfam" id="PF00622">
    <property type="entry name" value="SPRY"/>
    <property type="match status" value="1"/>
</dbReference>
<dbReference type="SMART" id="SM00449">
    <property type="entry name" value="SPRY"/>
    <property type="match status" value="1"/>
</dbReference>
<protein>
    <recommendedName>
        <fullName evidence="8">UBC core domain-containing protein</fullName>
    </recommendedName>
</protein>
<feature type="domain" description="UBC core" evidence="4">
    <location>
        <begin position="1749"/>
        <end position="1922"/>
    </location>
</feature>
<evidence type="ECO:0000256" key="2">
    <source>
        <dbReference type="ARBA" id="ARBA00022786"/>
    </source>
</evidence>
<feature type="compositionally biased region" description="Basic residues" evidence="3">
    <location>
        <begin position="714"/>
        <end position="727"/>
    </location>
</feature>
<feature type="domain" description="B30.2/SPRY" evidence="5">
    <location>
        <begin position="864"/>
        <end position="1046"/>
    </location>
</feature>
<evidence type="ECO:0000259" key="6">
    <source>
        <dbReference type="PROSITE" id="PS51416"/>
    </source>
</evidence>
<gene>
    <name evidence="7" type="ORF">QSP1433_LOCUS961</name>
</gene>
<feature type="compositionally biased region" description="Low complexity" evidence="3">
    <location>
        <begin position="86"/>
        <end position="103"/>
    </location>
</feature>
<feature type="region of interest" description="Disordered" evidence="3">
    <location>
        <begin position="1400"/>
        <end position="1449"/>
    </location>
</feature>
<dbReference type="SUPFAM" id="SSF49899">
    <property type="entry name" value="Concanavalin A-like lectins/glucanases"/>
    <property type="match status" value="1"/>
</dbReference>
<dbReference type="Gene3D" id="3.10.110.10">
    <property type="entry name" value="Ubiquitin Conjugating Enzyme"/>
    <property type="match status" value="1"/>
</dbReference>
<dbReference type="Pfam" id="PF00179">
    <property type="entry name" value="UQ_con"/>
    <property type="match status" value="1"/>
</dbReference>
<name>A0A7S2R918_9STRA</name>
<dbReference type="InterPro" id="IPR043136">
    <property type="entry name" value="B30.2/SPRY_sf"/>
</dbReference>
<dbReference type="InterPro" id="IPR016135">
    <property type="entry name" value="UBQ-conjugating_enzyme/RWD"/>
</dbReference>
<dbReference type="Gene3D" id="2.60.120.920">
    <property type="match status" value="1"/>
</dbReference>
<dbReference type="InterPro" id="IPR037252">
    <property type="entry name" value="Mib_Herc2_sf"/>
</dbReference>